<keyword evidence="1" id="KW-0812">Transmembrane</keyword>
<dbReference type="AlphaFoldDB" id="A0A420ZBY2"/>
<proteinExistence type="predicted"/>
<sequence length="88" mass="10337">MGAIAWGALAVVMLAIWIIVNLSIYLMPTWLWIILTPAVTSSGALVVILVVEGYHRVKRWILWADAYLHWWKYSREVKKRLRRNINDF</sequence>
<reference evidence="2 3" key="1">
    <citation type="submission" date="2018-06" db="EMBL/GenBank/DDBJ databases">
        <title>Extensive metabolic versatility and redundancy in microbially diverse, dynamic hydrothermal sediments.</title>
        <authorList>
            <person name="Dombrowski N."/>
            <person name="Teske A."/>
            <person name="Baker B.J."/>
        </authorList>
    </citation>
    <scope>NUCLEOTIDE SEQUENCE [LARGE SCALE GENOMIC DNA]</scope>
    <source>
        <strain evidence="2">B79_G16</strain>
    </source>
</reference>
<feature type="transmembrane region" description="Helical" evidence="1">
    <location>
        <begin position="30"/>
        <end position="51"/>
    </location>
</feature>
<protein>
    <submittedName>
        <fullName evidence="2">Uncharacterized protein</fullName>
    </submittedName>
</protein>
<evidence type="ECO:0000313" key="3">
    <source>
        <dbReference type="Proteomes" id="UP000281261"/>
    </source>
</evidence>
<feature type="transmembrane region" description="Helical" evidence="1">
    <location>
        <begin position="5"/>
        <end position="24"/>
    </location>
</feature>
<dbReference type="EMBL" id="QMNG01000040">
    <property type="protein sequence ID" value="RLC36631.1"/>
    <property type="molecule type" value="Genomic_DNA"/>
</dbReference>
<evidence type="ECO:0000313" key="2">
    <source>
        <dbReference type="EMBL" id="RLC36631.1"/>
    </source>
</evidence>
<evidence type="ECO:0000256" key="1">
    <source>
        <dbReference type="SAM" id="Phobius"/>
    </source>
</evidence>
<accession>A0A420ZBY2</accession>
<name>A0A420ZBY2_UNCK3</name>
<gene>
    <name evidence="2" type="ORF">DRH29_04155</name>
</gene>
<organism evidence="2 3">
    <name type="scientific">candidate division Kazan bacterium</name>
    <dbReference type="NCBI Taxonomy" id="2202143"/>
    <lineage>
        <taxon>Bacteria</taxon>
        <taxon>Bacteria division Kazan-3B-28</taxon>
    </lineage>
</organism>
<keyword evidence="1" id="KW-1133">Transmembrane helix</keyword>
<dbReference type="Proteomes" id="UP000281261">
    <property type="component" value="Unassembled WGS sequence"/>
</dbReference>
<keyword evidence="1" id="KW-0472">Membrane</keyword>
<comment type="caution">
    <text evidence="2">The sequence shown here is derived from an EMBL/GenBank/DDBJ whole genome shotgun (WGS) entry which is preliminary data.</text>
</comment>